<sequence length="377" mass="41850">MKDAVPNTELENCLKPAEQASSIPPEFYTSDMVAESELDNIFRRGWIGLGRVDQVANPGDFTTHDLAGQNIILTRDKGGKVQALANTCRHRSARLVDGSGNCKGLRCPFHSWFYALDGRLVSAPHMEAAEGFDKSENGLIRYRAEERFGFIFVCLNLDAPDLDNHLGDFGDLHAPWPLDTLVTARRRELEVECNWKAFLEVFNEYYHLAYVHPDSIDSIYSEPDPAEEVTGCYTTQFGATEGTGGLLEGAQDNALPSMPGLTGRATQGARYTWIFPNMTFAANTDALWIYEAYPLGPHRCKVVQTITVPPETAASPGYETKISAYFERMDAALDEDIPALENQQRGLQSPDARAGRFQPLLEPNVASFARWYAGIID</sequence>
<dbReference type="EC" id="1.14.12.19" evidence="8"/>
<reference evidence="8 9" key="1">
    <citation type="submission" date="2017-03" db="EMBL/GenBank/DDBJ databases">
        <authorList>
            <person name="Afonso C.L."/>
            <person name="Miller P.J."/>
            <person name="Scott M.A."/>
            <person name="Spackman E."/>
            <person name="Goraichik I."/>
            <person name="Dimitrov K.M."/>
            <person name="Suarez D.L."/>
            <person name="Swayne D.E."/>
        </authorList>
    </citation>
    <scope>NUCLEOTIDE SEQUENCE [LARGE SCALE GENOMIC DNA]</scope>
    <source>
        <strain evidence="8 9">CECT 7450</strain>
    </source>
</reference>
<comment type="cofactor">
    <cofactor evidence="1">
        <name>Fe cation</name>
        <dbReference type="ChEBI" id="CHEBI:24875"/>
    </cofactor>
</comment>
<keyword evidence="4 8" id="KW-0560">Oxidoreductase</keyword>
<dbReference type="InterPro" id="IPR036922">
    <property type="entry name" value="Rieske_2Fe-2S_sf"/>
</dbReference>
<dbReference type="Gene3D" id="3.90.380.10">
    <property type="entry name" value="Naphthalene 1,2-dioxygenase Alpha Subunit, Chain A, domain 1"/>
    <property type="match status" value="2"/>
</dbReference>
<accession>A0A1X6ZQT3</accession>
<dbReference type="SUPFAM" id="SSF55961">
    <property type="entry name" value="Bet v1-like"/>
    <property type="match status" value="1"/>
</dbReference>
<evidence type="ECO:0000313" key="8">
    <source>
        <dbReference type="EMBL" id="SLN58925.1"/>
    </source>
</evidence>
<evidence type="ECO:0000256" key="1">
    <source>
        <dbReference type="ARBA" id="ARBA00001962"/>
    </source>
</evidence>
<organism evidence="8 9">
    <name type="scientific">Roseovarius albus</name>
    <dbReference type="NCBI Taxonomy" id="1247867"/>
    <lineage>
        <taxon>Bacteria</taxon>
        <taxon>Pseudomonadati</taxon>
        <taxon>Pseudomonadota</taxon>
        <taxon>Alphaproteobacteria</taxon>
        <taxon>Rhodobacterales</taxon>
        <taxon>Roseobacteraceae</taxon>
        <taxon>Roseovarius</taxon>
    </lineage>
</organism>
<dbReference type="Gene3D" id="2.102.10.10">
    <property type="entry name" value="Rieske [2Fe-2S] iron-sulphur domain"/>
    <property type="match status" value="1"/>
</dbReference>
<keyword evidence="3" id="KW-0479">Metal-binding</keyword>
<protein>
    <submittedName>
        <fullName evidence="8">3-phenylpropionate/cinnamic acid dioxygenase subunit alpha</fullName>
        <ecNumber evidence="8">1.14.12.19</ecNumber>
    </submittedName>
</protein>
<dbReference type="InterPro" id="IPR001663">
    <property type="entry name" value="Rng_hydr_dOase-A"/>
</dbReference>
<keyword evidence="5" id="KW-0408">Iron</keyword>
<proteinExistence type="predicted"/>
<dbReference type="Pfam" id="PF00848">
    <property type="entry name" value="Ring_hydroxyl_A"/>
    <property type="match status" value="1"/>
</dbReference>
<dbReference type="CDD" id="cd03469">
    <property type="entry name" value="Rieske_RO_Alpha_N"/>
    <property type="match status" value="1"/>
</dbReference>
<dbReference type="GO" id="GO:0051537">
    <property type="term" value="F:2 iron, 2 sulfur cluster binding"/>
    <property type="evidence" value="ECO:0007669"/>
    <property type="project" value="UniProtKB-KW"/>
</dbReference>
<dbReference type="EMBL" id="FWFX01000010">
    <property type="protein sequence ID" value="SLN58925.1"/>
    <property type="molecule type" value="Genomic_DNA"/>
</dbReference>
<dbReference type="InterPro" id="IPR015879">
    <property type="entry name" value="Ring_hydroxy_dOase_asu_C_dom"/>
</dbReference>
<dbReference type="PRINTS" id="PR00090">
    <property type="entry name" value="RNGDIOXGNASE"/>
</dbReference>
<evidence type="ECO:0000256" key="5">
    <source>
        <dbReference type="ARBA" id="ARBA00023004"/>
    </source>
</evidence>
<dbReference type="CDD" id="cd00680">
    <property type="entry name" value="RHO_alpha_C"/>
    <property type="match status" value="1"/>
</dbReference>
<keyword evidence="2" id="KW-0001">2Fe-2S</keyword>
<evidence type="ECO:0000256" key="4">
    <source>
        <dbReference type="ARBA" id="ARBA00023002"/>
    </source>
</evidence>
<dbReference type="OrthoDB" id="7456916at2"/>
<dbReference type="PANTHER" id="PTHR43756:SF5">
    <property type="entry name" value="CHOLINE MONOOXYGENASE, CHLOROPLASTIC"/>
    <property type="match status" value="1"/>
</dbReference>
<name>A0A1X6ZQT3_9RHOB</name>
<evidence type="ECO:0000313" key="9">
    <source>
        <dbReference type="Proteomes" id="UP000193061"/>
    </source>
</evidence>
<dbReference type="RefSeq" id="WP_143534472.1">
    <property type="nucleotide sequence ID" value="NZ_FWFX01000010.1"/>
</dbReference>
<dbReference type="PANTHER" id="PTHR43756">
    <property type="entry name" value="CHOLINE MONOOXYGENASE, CHLOROPLASTIC"/>
    <property type="match status" value="1"/>
</dbReference>
<evidence type="ECO:0000259" key="7">
    <source>
        <dbReference type="PROSITE" id="PS51296"/>
    </source>
</evidence>
<gene>
    <name evidence="8" type="primary">hcaE_2</name>
    <name evidence="8" type="ORF">ROA7450_03035</name>
</gene>
<keyword evidence="6" id="KW-0411">Iron-sulfur</keyword>
<feature type="domain" description="Rieske" evidence="7">
    <location>
        <begin position="46"/>
        <end position="153"/>
    </location>
</feature>
<dbReference type="GO" id="GO:0005506">
    <property type="term" value="F:iron ion binding"/>
    <property type="evidence" value="ECO:0007669"/>
    <property type="project" value="InterPro"/>
</dbReference>
<dbReference type="GO" id="GO:0008695">
    <property type="term" value="F:3-phenylpropionate dioxygenase activity"/>
    <property type="evidence" value="ECO:0007669"/>
    <property type="project" value="UniProtKB-EC"/>
</dbReference>
<dbReference type="AlphaFoldDB" id="A0A1X6ZQT3"/>
<dbReference type="Proteomes" id="UP000193061">
    <property type="component" value="Unassembled WGS sequence"/>
</dbReference>
<dbReference type="PROSITE" id="PS51296">
    <property type="entry name" value="RIESKE"/>
    <property type="match status" value="1"/>
</dbReference>
<keyword evidence="9" id="KW-1185">Reference proteome</keyword>
<evidence type="ECO:0000256" key="2">
    <source>
        <dbReference type="ARBA" id="ARBA00022714"/>
    </source>
</evidence>
<keyword evidence="8" id="KW-0223">Dioxygenase</keyword>
<evidence type="ECO:0000256" key="3">
    <source>
        <dbReference type="ARBA" id="ARBA00022723"/>
    </source>
</evidence>
<evidence type="ECO:0000256" key="6">
    <source>
        <dbReference type="ARBA" id="ARBA00023014"/>
    </source>
</evidence>
<dbReference type="InterPro" id="IPR017941">
    <property type="entry name" value="Rieske_2Fe-2S"/>
</dbReference>
<dbReference type="Pfam" id="PF00355">
    <property type="entry name" value="Rieske"/>
    <property type="match status" value="1"/>
</dbReference>
<dbReference type="SUPFAM" id="SSF50022">
    <property type="entry name" value="ISP domain"/>
    <property type="match status" value="1"/>
</dbReference>